<gene>
    <name evidence="3" type="ORF">T310_7578</name>
</gene>
<feature type="region of interest" description="Disordered" evidence="1">
    <location>
        <begin position="1"/>
        <end position="32"/>
    </location>
</feature>
<name>A0A0F4YK09_RASE3</name>
<dbReference type="GO" id="GO:0003700">
    <property type="term" value="F:DNA-binding transcription factor activity"/>
    <property type="evidence" value="ECO:0007669"/>
    <property type="project" value="InterPro"/>
</dbReference>
<dbReference type="Proteomes" id="UP000053958">
    <property type="component" value="Unassembled WGS sequence"/>
</dbReference>
<comment type="caution">
    <text evidence="3">The sequence shown here is derived from an EMBL/GenBank/DDBJ whole genome shotgun (WGS) entry which is preliminary data.</text>
</comment>
<dbReference type="SUPFAM" id="SSF57959">
    <property type="entry name" value="Leucine zipper domain"/>
    <property type="match status" value="1"/>
</dbReference>
<keyword evidence="4" id="KW-1185">Reference proteome</keyword>
<evidence type="ECO:0000259" key="2">
    <source>
        <dbReference type="PROSITE" id="PS00036"/>
    </source>
</evidence>
<feature type="non-terminal residue" evidence="3">
    <location>
        <position position="162"/>
    </location>
</feature>
<dbReference type="EMBL" id="LASV01000453">
    <property type="protein sequence ID" value="KKA18460.1"/>
    <property type="molecule type" value="Genomic_DNA"/>
</dbReference>
<dbReference type="InterPro" id="IPR004827">
    <property type="entry name" value="bZIP"/>
</dbReference>
<evidence type="ECO:0000313" key="4">
    <source>
        <dbReference type="Proteomes" id="UP000053958"/>
    </source>
</evidence>
<protein>
    <recommendedName>
        <fullName evidence="2">BZIP domain-containing protein</fullName>
    </recommendedName>
</protein>
<feature type="compositionally biased region" description="Basic residues" evidence="1">
    <location>
        <begin position="17"/>
        <end position="32"/>
    </location>
</feature>
<accession>A0A0F4YK09</accession>
<evidence type="ECO:0000256" key="1">
    <source>
        <dbReference type="SAM" id="MobiDB-lite"/>
    </source>
</evidence>
<sequence>MSTERKSSVAASDVKEKRRVQNRQAQRRRRQRLATRFAALEAKVTRLTTLLRENGMGPELLDSEGCDDYTNPTACSREETVTEPLNVVPESTSPSTTSNQILTANLAEIVANIQFCSMADGERTIVPSYAPDSNPFSETIRPTQGVRRLGDTWFDVGYEGSG</sequence>
<evidence type="ECO:0000313" key="3">
    <source>
        <dbReference type="EMBL" id="KKA18460.1"/>
    </source>
</evidence>
<dbReference type="Gene3D" id="1.20.5.170">
    <property type="match status" value="1"/>
</dbReference>
<dbReference type="AlphaFoldDB" id="A0A0F4YK09"/>
<feature type="domain" description="BZIP" evidence="2">
    <location>
        <begin position="17"/>
        <end position="32"/>
    </location>
</feature>
<dbReference type="RefSeq" id="XP_013325072.1">
    <property type="nucleotide sequence ID" value="XM_013469618.1"/>
</dbReference>
<dbReference type="GeneID" id="25319849"/>
<feature type="region of interest" description="Disordered" evidence="1">
    <location>
        <begin position="55"/>
        <end position="97"/>
    </location>
</feature>
<reference evidence="3 4" key="1">
    <citation type="submission" date="2015-04" db="EMBL/GenBank/DDBJ databases">
        <authorList>
            <person name="Heijne W.H."/>
            <person name="Fedorova N.D."/>
            <person name="Nierman W.C."/>
            <person name="Vollebregt A.W."/>
            <person name="Zhao Z."/>
            <person name="Wu L."/>
            <person name="Kumar M."/>
            <person name="Stam H."/>
            <person name="van den Berg M.A."/>
            <person name="Pel H.J."/>
        </authorList>
    </citation>
    <scope>NUCLEOTIDE SEQUENCE [LARGE SCALE GENOMIC DNA]</scope>
    <source>
        <strain evidence="3 4">CBS 393.64</strain>
    </source>
</reference>
<dbReference type="PROSITE" id="PS00036">
    <property type="entry name" value="BZIP_BASIC"/>
    <property type="match status" value="1"/>
</dbReference>
<organism evidence="3 4">
    <name type="scientific">Rasamsonia emersonii (strain ATCC 16479 / CBS 393.64 / IMI 116815)</name>
    <dbReference type="NCBI Taxonomy" id="1408163"/>
    <lineage>
        <taxon>Eukaryota</taxon>
        <taxon>Fungi</taxon>
        <taxon>Dikarya</taxon>
        <taxon>Ascomycota</taxon>
        <taxon>Pezizomycotina</taxon>
        <taxon>Eurotiomycetes</taxon>
        <taxon>Eurotiomycetidae</taxon>
        <taxon>Eurotiales</taxon>
        <taxon>Trichocomaceae</taxon>
        <taxon>Rasamsonia</taxon>
    </lineage>
</organism>
<dbReference type="InterPro" id="IPR046347">
    <property type="entry name" value="bZIP_sf"/>
</dbReference>
<proteinExistence type="predicted"/>